<accession>A0A371JXF2</accession>
<proteinExistence type="inferred from homology"/>
<organism evidence="7 8">
    <name type="scientific">Lysobacter silvisoli</name>
    <dbReference type="NCBI Taxonomy" id="2293254"/>
    <lineage>
        <taxon>Bacteria</taxon>
        <taxon>Pseudomonadati</taxon>
        <taxon>Pseudomonadota</taxon>
        <taxon>Gammaproteobacteria</taxon>
        <taxon>Lysobacterales</taxon>
        <taxon>Lysobacteraceae</taxon>
        <taxon>Lysobacter</taxon>
    </lineage>
</organism>
<dbReference type="Pfam" id="PF00005">
    <property type="entry name" value="ABC_tran"/>
    <property type="match status" value="1"/>
</dbReference>
<protein>
    <submittedName>
        <fullName evidence="7">ATP-binding cassette domain-containing protein</fullName>
    </submittedName>
</protein>
<dbReference type="AlphaFoldDB" id="A0A371JXF2"/>
<dbReference type="GO" id="GO:0022857">
    <property type="term" value="F:transmembrane transporter activity"/>
    <property type="evidence" value="ECO:0007669"/>
    <property type="project" value="TreeGrafter"/>
</dbReference>
<dbReference type="Gene3D" id="3.40.50.300">
    <property type="entry name" value="P-loop containing nucleotide triphosphate hydrolases"/>
    <property type="match status" value="1"/>
</dbReference>
<keyword evidence="2" id="KW-0547">Nucleotide-binding</keyword>
<dbReference type="FunFam" id="3.40.50.300:FF:000032">
    <property type="entry name" value="Export ABC transporter ATP-binding protein"/>
    <property type="match status" value="1"/>
</dbReference>
<dbReference type="SUPFAM" id="SSF52540">
    <property type="entry name" value="P-loop containing nucleoside triphosphate hydrolases"/>
    <property type="match status" value="1"/>
</dbReference>
<feature type="region of interest" description="Disordered" evidence="5">
    <location>
        <begin position="1"/>
        <end position="40"/>
    </location>
</feature>
<keyword evidence="3 7" id="KW-0067">ATP-binding</keyword>
<dbReference type="SMART" id="SM00382">
    <property type="entry name" value="AAA"/>
    <property type="match status" value="1"/>
</dbReference>
<dbReference type="InterPro" id="IPR017911">
    <property type="entry name" value="MacB-like_ATP-bd"/>
</dbReference>
<comment type="similarity">
    <text evidence="4">Belongs to the ABC transporter superfamily. Macrolide exporter (TC 3.A.1.122) family.</text>
</comment>
<evidence type="ECO:0000256" key="4">
    <source>
        <dbReference type="ARBA" id="ARBA00038388"/>
    </source>
</evidence>
<dbReference type="GO" id="GO:0016887">
    <property type="term" value="F:ATP hydrolysis activity"/>
    <property type="evidence" value="ECO:0007669"/>
    <property type="project" value="InterPro"/>
</dbReference>
<dbReference type="InterPro" id="IPR003439">
    <property type="entry name" value="ABC_transporter-like_ATP-bd"/>
</dbReference>
<evidence type="ECO:0000256" key="5">
    <source>
        <dbReference type="SAM" id="MobiDB-lite"/>
    </source>
</evidence>
<comment type="caution">
    <text evidence="7">The sequence shown here is derived from an EMBL/GenBank/DDBJ whole genome shotgun (WGS) entry which is preliminary data.</text>
</comment>
<dbReference type="GO" id="GO:1902495">
    <property type="term" value="C:transmembrane transporter complex"/>
    <property type="evidence" value="ECO:0007669"/>
    <property type="project" value="UniProtKB-ARBA"/>
</dbReference>
<dbReference type="RefSeq" id="WP_115861638.1">
    <property type="nucleotide sequence ID" value="NZ_QTSU01000004.1"/>
</dbReference>
<sequence>MQADSQAPEAAAAVHDTRKQGSAKQVPAQRAADSARAAREPTLRVQGLGKRVSLPDGELSILEDVSFQIGRGDTIAIVGASGSGKSTLLSLMAGLDTPSGGSVALDGEVLSTLDEDGRARVRGEKVGFVFQSFQLLPSLTALENVMLPLELRGDREVEAPARAILEQVGLGQRLGHYPRQLSGGEQQRVALARAFVTQPALLFADEPTGNLDTHTGQAIVELLFELNAGAGTTLVLVTHDEHLAARCGRQLRLDSGRLVA</sequence>
<dbReference type="OrthoDB" id="9783924at2"/>
<dbReference type="EMBL" id="QTSU01000004">
    <property type="protein sequence ID" value="RDZ26292.1"/>
    <property type="molecule type" value="Genomic_DNA"/>
</dbReference>
<dbReference type="GO" id="GO:0005524">
    <property type="term" value="F:ATP binding"/>
    <property type="evidence" value="ECO:0007669"/>
    <property type="project" value="UniProtKB-KW"/>
</dbReference>
<gene>
    <name evidence="7" type="ORF">DX914_18685</name>
</gene>
<feature type="domain" description="ABC transporter" evidence="6">
    <location>
        <begin position="43"/>
        <end position="259"/>
    </location>
</feature>
<name>A0A371JXF2_9GAMM</name>
<dbReference type="InterPro" id="IPR027417">
    <property type="entry name" value="P-loop_NTPase"/>
</dbReference>
<reference evidence="7 8" key="1">
    <citation type="submission" date="2018-08" db="EMBL/GenBank/DDBJ databases">
        <title>Lysobacter sp. zong2l5, whole genome shotgun sequence.</title>
        <authorList>
            <person name="Zhang X."/>
            <person name="Feng G."/>
            <person name="Zhu H."/>
        </authorList>
    </citation>
    <scope>NUCLEOTIDE SEQUENCE [LARGE SCALE GENOMIC DNA]</scope>
    <source>
        <strain evidence="8">zong2l5</strain>
    </source>
</reference>
<evidence type="ECO:0000259" key="6">
    <source>
        <dbReference type="PROSITE" id="PS50893"/>
    </source>
</evidence>
<evidence type="ECO:0000313" key="8">
    <source>
        <dbReference type="Proteomes" id="UP000264492"/>
    </source>
</evidence>
<dbReference type="PROSITE" id="PS50893">
    <property type="entry name" value="ABC_TRANSPORTER_2"/>
    <property type="match status" value="1"/>
</dbReference>
<dbReference type="PROSITE" id="PS00211">
    <property type="entry name" value="ABC_TRANSPORTER_1"/>
    <property type="match status" value="1"/>
</dbReference>
<dbReference type="InterPro" id="IPR017871">
    <property type="entry name" value="ABC_transporter-like_CS"/>
</dbReference>
<dbReference type="CDD" id="cd03255">
    <property type="entry name" value="ABC_MJ0796_LolCDE_FtsE"/>
    <property type="match status" value="1"/>
</dbReference>
<evidence type="ECO:0000256" key="2">
    <source>
        <dbReference type="ARBA" id="ARBA00022741"/>
    </source>
</evidence>
<keyword evidence="1" id="KW-0813">Transport</keyword>
<evidence type="ECO:0000256" key="3">
    <source>
        <dbReference type="ARBA" id="ARBA00022840"/>
    </source>
</evidence>
<evidence type="ECO:0000313" key="7">
    <source>
        <dbReference type="EMBL" id="RDZ26292.1"/>
    </source>
</evidence>
<dbReference type="InterPro" id="IPR003593">
    <property type="entry name" value="AAA+_ATPase"/>
</dbReference>
<dbReference type="PANTHER" id="PTHR24220">
    <property type="entry name" value="IMPORT ATP-BINDING PROTEIN"/>
    <property type="match status" value="1"/>
</dbReference>
<dbReference type="GO" id="GO:0005886">
    <property type="term" value="C:plasma membrane"/>
    <property type="evidence" value="ECO:0007669"/>
    <property type="project" value="TreeGrafter"/>
</dbReference>
<feature type="compositionally biased region" description="Low complexity" evidence="5">
    <location>
        <begin position="1"/>
        <end position="13"/>
    </location>
</feature>
<dbReference type="InterPro" id="IPR015854">
    <property type="entry name" value="ABC_transpr_LolD-like"/>
</dbReference>
<evidence type="ECO:0000256" key="1">
    <source>
        <dbReference type="ARBA" id="ARBA00022448"/>
    </source>
</evidence>
<keyword evidence="8" id="KW-1185">Reference proteome</keyword>
<dbReference type="Proteomes" id="UP000264492">
    <property type="component" value="Unassembled WGS sequence"/>
</dbReference>